<dbReference type="Pfam" id="PF13426">
    <property type="entry name" value="PAS_9"/>
    <property type="match status" value="1"/>
</dbReference>
<dbReference type="EMBL" id="CP036313">
    <property type="protein sequence ID" value="QBH13932.1"/>
    <property type="molecule type" value="Genomic_DNA"/>
</dbReference>
<keyword evidence="2" id="KW-1003">Cell membrane</keyword>
<evidence type="ECO:0000256" key="5">
    <source>
        <dbReference type="ARBA" id="ARBA00023136"/>
    </source>
</evidence>
<keyword evidence="4 6" id="KW-1133">Transmembrane helix</keyword>
<keyword evidence="11" id="KW-1185">Reference proteome</keyword>
<evidence type="ECO:0000256" key="4">
    <source>
        <dbReference type="ARBA" id="ARBA00022989"/>
    </source>
</evidence>
<feature type="transmembrane region" description="Helical" evidence="6">
    <location>
        <begin position="152"/>
        <end position="175"/>
    </location>
</feature>
<evidence type="ECO:0000313" key="9">
    <source>
        <dbReference type="EMBL" id="RAM03654.1"/>
    </source>
</evidence>
<gene>
    <name evidence="9" type="ORF">DO021_02590</name>
    <name evidence="8" type="ORF">EYB58_13965</name>
</gene>
<reference evidence="9 10" key="1">
    <citation type="submission" date="2018-06" db="EMBL/GenBank/DDBJ databases">
        <title>Complete Genome Sequence of Desulfobacter hydrogenophilus (DSM3380).</title>
        <authorList>
            <person name="Marietou A."/>
            <person name="Schreiber L."/>
            <person name="Marshall I."/>
            <person name="Jorgensen B."/>
        </authorList>
    </citation>
    <scope>NUCLEOTIDE SEQUENCE [LARGE SCALE GENOMIC DNA]</scope>
    <source>
        <strain evidence="9 10">DSM 3380</strain>
    </source>
</reference>
<dbReference type="EMBL" id="QLNI01000003">
    <property type="protein sequence ID" value="RAM03654.1"/>
    <property type="molecule type" value="Genomic_DNA"/>
</dbReference>
<dbReference type="InterPro" id="IPR035965">
    <property type="entry name" value="PAS-like_dom_sf"/>
</dbReference>
<dbReference type="Pfam" id="PF08269">
    <property type="entry name" value="dCache_2"/>
    <property type="match status" value="1"/>
</dbReference>
<dbReference type="OrthoDB" id="9808528at2"/>
<evidence type="ECO:0000259" key="7">
    <source>
        <dbReference type="PROSITE" id="PS50112"/>
    </source>
</evidence>
<organism evidence="9 10">
    <name type="scientific">Desulfobacter hydrogenophilus</name>
    <dbReference type="NCBI Taxonomy" id="2291"/>
    <lineage>
        <taxon>Bacteria</taxon>
        <taxon>Pseudomonadati</taxon>
        <taxon>Thermodesulfobacteriota</taxon>
        <taxon>Desulfobacteria</taxon>
        <taxon>Desulfobacterales</taxon>
        <taxon>Desulfobacteraceae</taxon>
        <taxon>Desulfobacter</taxon>
    </lineage>
</organism>
<dbReference type="Pfam" id="PF03445">
    <property type="entry name" value="DUF294"/>
    <property type="match status" value="1"/>
</dbReference>
<dbReference type="PROSITE" id="PS50112">
    <property type="entry name" value="PAS"/>
    <property type="match status" value="1"/>
</dbReference>
<evidence type="ECO:0000256" key="2">
    <source>
        <dbReference type="ARBA" id="ARBA00022475"/>
    </source>
</evidence>
<dbReference type="InterPro" id="IPR004010">
    <property type="entry name" value="Double_Cache_2"/>
</dbReference>
<dbReference type="Pfam" id="PF10335">
    <property type="entry name" value="DUF294_C"/>
    <property type="match status" value="1"/>
</dbReference>
<dbReference type="GO" id="GO:0005886">
    <property type="term" value="C:plasma membrane"/>
    <property type="evidence" value="ECO:0007669"/>
    <property type="project" value="UniProtKB-SubCell"/>
</dbReference>
<feature type="domain" description="PAS" evidence="7">
    <location>
        <begin position="378"/>
        <end position="449"/>
    </location>
</feature>
<name>A0A328FG98_9BACT</name>
<dbReference type="InterPro" id="IPR005105">
    <property type="entry name" value="GlnD_Uridyltrans_N"/>
</dbReference>
<dbReference type="CDD" id="cd05401">
    <property type="entry name" value="NT_GlnE_GlnD_like"/>
    <property type="match status" value="1"/>
</dbReference>
<dbReference type="SMART" id="SM00091">
    <property type="entry name" value="PAS"/>
    <property type="match status" value="1"/>
</dbReference>
<sequence length="862" mass="99806">MKLEEHVKHTEEVFGVPGKDIHQWLDGFFDTNSFERLLAGQSPANYDPYSHRKFRHCIEGLEEAYEKFEGKYSREEIKNVFETHVKDDYRGYLPKREDFENGTFTEKYHDAAETEDKKILSFEELTDYFQGKSYNYQKEKSEKFFDSFGSRIILPTILAIILFISYIFFYVVPLFENNMLSQKKLMVKELTATAASVITHYQVLEEKGQLSPEEARQRTIDEIKTMRYDSQNKNYFFIIDMAPKMILHPYRPELTGKDLSDYTDEENKSGKKLFVEFVRIVKSEGEGYLRYHWQWKDNPEKTAEKLSYVKGIPERGWIVGTGIYINDIAEEKEALQLHIFQIVGITVDGLFMLLAYFLLQSRRIENDRKRAEAGLKEVKDRYRALVESSNEGYLLSMEGRIVYSNFKLQQILGFTDTELHQTDIWNIIFPDVENNSRLKEHLSNVFKNDADSGEFEAVAADSVGNHIDVIVTTSRIFLSEKHGHVISLRPIVRQSYIGVGSATSLPIDYKPMHSSLIKEIRESNRIGHVVQNMNKLPTIIQEMIDTGAKPKALCMVIGTTYDEVIVRCIELSIDETGQPPVAFAFLSLGSNARHEMTMFSDQDNAIIFEDTTQAAPDTIRAYFLKLGDKVCSKLNASGYHFCPAGIMALHPKWCLSEKEWHKKLKHIMKAPTPDGFLEFNVFFDLKCTYGNVNLANSIHSKIQLLMHQYPEFINSYAKNALIYKPPLNVLGGLKTERQDGAKTLNLKGALRPIEIFSRLYALKHGIDDANTIKRLNKIREKEEIDEEFYKEAIYMFNHIWQLRFFNQIFAHNGLRKVNDDLEIEELNDFEVEHLKQVISKLSMLRRKISLDFIESVAAEIKP</sequence>
<evidence type="ECO:0000313" key="11">
    <source>
        <dbReference type="Proteomes" id="UP000293902"/>
    </source>
</evidence>
<dbReference type="Proteomes" id="UP000293902">
    <property type="component" value="Chromosome"/>
</dbReference>
<feature type="transmembrane region" description="Helical" evidence="6">
    <location>
        <begin position="339"/>
        <end position="359"/>
    </location>
</feature>
<evidence type="ECO:0000313" key="8">
    <source>
        <dbReference type="EMBL" id="QBH13932.1"/>
    </source>
</evidence>
<dbReference type="Proteomes" id="UP000248798">
    <property type="component" value="Unassembled WGS sequence"/>
</dbReference>
<dbReference type="InterPro" id="IPR000014">
    <property type="entry name" value="PAS"/>
</dbReference>
<evidence type="ECO:0000256" key="1">
    <source>
        <dbReference type="ARBA" id="ARBA00004651"/>
    </source>
</evidence>
<evidence type="ECO:0000313" key="10">
    <source>
        <dbReference type="Proteomes" id="UP000248798"/>
    </source>
</evidence>
<evidence type="ECO:0000256" key="3">
    <source>
        <dbReference type="ARBA" id="ARBA00022692"/>
    </source>
</evidence>
<dbReference type="NCBIfam" id="TIGR00229">
    <property type="entry name" value="sensory_box"/>
    <property type="match status" value="1"/>
</dbReference>
<comment type="subcellular location">
    <subcellularLocation>
        <location evidence="1">Cell membrane</location>
        <topology evidence="1">Multi-pass membrane protein</topology>
    </subcellularLocation>
</comment>
<keyword evidence="5 6" id="KW-0472">Membrane</keyword>
<dbReference type="GO" id="GO:0008773">
    <property type="term" value="F:[protein-PII] uridylyltransferase activity"/>
    <property type="evidence" value="ECO:0007669"/>
    <property type="project" value="InterPro"/>
</dbReference>
<dbReference type="Gene3D" id="3.30.450.20">
    <property type="entry name" value="PAS domain"/>
    <property type="match status" value="2"/>
</dbReference>
<dbReference type="RefSeq" id="WP_111953417.1">
    <property type="nucleotide sequence ID" value="NZ_CP036313.1"/>
</dbReference>
<dbReference type="SUPFAM" id="SSF55785">
    <property type="entry name" value="PYP-like sensor domain (PAS domain)"/>
    <property type="match status" value="1"/>
</dbReference>
<dbReference type="InterPro" id="IPR018821">
    <property type="entry name" value="DUF294_put_nucleoTrafse_sb-bd"/>
</dbReference>
<accession>A0A328FG98</accession>
<reference evidence="8 11" key="2">
    <citation type="submission" date="2019-02" db="EMBL/GenBank/DDBJ databases">
        <title>Complete genome sequence of Desulfobacter hydrogenophilus AcRS1.</title>
        <authorList>
            <person name="Marietou A."/>
            <person name="Lund M.B."/>
            <person name="Marshall I.P.G."/>
            <person name="Schreiber L."/>
            <person name="Jorgensen B."/>
        </authorList>
    </citation>
    <scope>NUCLEOTIDE SEQUENCE [LARGE SCALE GENOMIC DNA]</scope>
    <source>
        <strain evidence="8 11">AcRS1</strain>
    </source>
</reference>
<dbReference type="AlphaFoldDB" id="A0A328FG98"/>
<evidence type="ECO:0000256" key="6">
    <source>
        <dbReference type="SAM" id="Phobius"/>
    </source>
</evidence>
<dbReference type="SMART" id="SM01049">
    <property type="entry name" value="Cache_2"/>
    <property type="match status" value="1"/>
</dbReference>
<dbReference type="InterPro" id="IPR033480">
    <property type="entry name" value="sCache_2"/>
</dbReference>
<protein>
    <submittedName>
        <fullName evidence="9">Chemotaxis protein</fullName>
    </submittedName>
    <submittedName>
        <fullName evidence="8">PAS domain S-box protein</fullName>
    </submittedName>
</protein>
<keyword evidence="3 6" id="KW-0812">Transmembrane</keyword>
<proteinExistence type="predicted"/>